<feature type="region of interest" description="Disordered" evidence="1">
    <location>
        <begin position="235"/>
        <end position="265"/>
    </location>
</feature>
<gene>
    <name evidence="3" type="primary">LOC110339225</name>
</gene>
<accession>A0A3Q0CCU6</accession>
<feature type="region of interest" description="Disordered" evidence="1">
    <location>
        <begin position="166"/>
        <end position="208"/>
    </location>
</feature>
<sequence length="298" mass="31111">MWLFAIRKFLPHSKLHQSGHPRASSAQDWAEWILVAAAWLTTRAGAPPSVPDSRVPGPEPREHPGGRSPGRGSSPTRGAGRRSDERADPRAWEPGPASREGCPGRSARPPPHRVSAPHARPALTSGALLAPADAADAADAAGARFLLAESGSPQPHARTPARHALLPGASARGPGARSPALSSPPLLATAPRGLPPATQSRGSGAVRLPPLGHVRSSTGCLTALAKEQDFIPGLTGKEGGLSREGVLASSEGGSPYRCADNERDDSIIRSPERIEKRSSSKQATCFFVMGECKAYLKP</sequence>
<feature type="region of interest" description="Disordered" evidence="1">
    <location>
        <begin position="45"/>
        <end position="118"/>
    </location>
</feature>
<dbReference type="GeneID" id="110339225"/>
<dbReference type="Proteomes" id="UP000886700">
    <property type="component" value="Unplaced"/>
</dbReference>
<dbReference type="AlphaFoldDB" id="A0A3Q0CCU6"/>
<protein>
    <submittedName>
        <fullName evidence="3">MICAL-like protein 2</fullName>
    </submittedName>
</protein>
<evidence type="ECO:0000313" key="2">
    <source>
        <dbReference type="Proteomes" id="UP000886700"/>
    </source>
</evidence>
<proteinExistence type="predicted"/>
<feature type="compositionally biased region" description="Basic and acidic residues" evidence="1">
    <location>
        <begin position="81"/>
        <end position="91"/>
    </location>
</feature>
<keyword evidence="2" id="KW-1185">Reference proteome</keyword>
<dbReference type="RefSeq" id="XP_021078417.1">
    <property type="nucleotide sequence ID" value="XM_021222758.2"/>
</dbReference>
<dbReference type="KEGG" id="maua:110339225"/>
<reference evidence="3" key="1">
    <citation type="submission" date="2025-08" db="UniProtKB">
        <authorList>
            <consortium name="RefSeq"/>
        </authorList>
    </citation>
    <scope>IDENTIFICATION</scope>
    <source>
        <tissue evidence="3">Liver</tissue>
    </source>
</reference>
<organism evidence="2 3">
    <name type="scientific">Mesocricetus auratus</name>
    <name type="common">Golden hamster</name>
    <dbReference type="NCBI Taxonomy" id="10036"/>
    <lineage>
        <taxon>Eukaryota</taxon>
        <taxon>Metazoa</taxon>
        <taxon>Chordata</taxon>
        <taxon>Craniata</taxon>
        <taxon>Vertebrata</taxon>
        <taxon>Euteleostomi</taxon>
        <taxon>Mammalia</taxon>
        <taxon>Eutheria</taxon>
        <taxon>Euarchontoglires</taxon>
        <taxon>Glires</taxon>
        <taxon>Rodentia</taxon>
        <taxon>Myomorpha</taxon>
        <taxon>Muroidea</taxon>
        <taxon>Cricetidae</taxon>
        <taxon>Cricetinae</taxon>
        <taxon>Mesocricetus</taxon>
    </lineage>
</organism>
<name>A0A3Q0CCU6_MESAU</name>
<evidence type="ECO:0000256" key="1">
    <source>
        <dbReference type="SAM" id="MobiDB-lite"/>
    </source>
</evidence>
<evidence type="ECO:0000313" key="3">
    <source>
        <dbReference type="RefSeq" id="XP_021078417.1"/>
    </source>
</evidence>